<dbReference type="InterPro" id="IPR000415">
    <property type="entry name" value="Nitroreductase-like"/>
</dbReference>
<dbReference type="GO" id="GO:0005737">
    <property type="term" value="C:cytoplasm"/>
    <property type="evidence" value="ECO:0007669"/>
    <property type="project" value="UniProtKB-SubCell"/>
</dbReference>
<evidence type="ECO:0000259" key="8">
    <source>
        <dbReference type="Pfam" id="PF00881"/>
    </source>
</evidence>
<feature type="domain" description="Nitroreductase" evidence="8">
    <location>
        <begin position="16"/>
        <end position="188"/>
    </location>
</feature>
<dbReference type="GO" id="GO:0034599">
    <property type="term" value="P:cellular response to oxidative stress"/>
    <property type="evidence" value="ECO:0007669"/>
    <property type="project" value="InterPro"/>
</dbReference>
<name>A0A077QUB2_9BASI</name>
<comment type="similarity">
    <text evidence="3">Belongs to the nitroreductase family.</text>
</comment>
<reference evidence="9" key="1">
    <citation type="journal article" date="2014" name="Genome Biol. Evol.">
        <title>Gene Loss Rather Than Gene Gain Is Associated with a Host Jump from Monocots to Dicots in the Smut Fungus Melanopsichium pennsylvanicum.</title>
        <authorList>
            <person name="Sharma R."/>
            <person name="Mishra B."/>
            <person name="Runge F."/>
            <person name="Thines M."/>
        </authorList>
    </citation>
    <scope>NUCLEOTIDE SEQUENCE</scope>
    <source>
        <strain evidence="9">4</strain>
    </source>
</reference>
<protein>
    <submittedName>
        <fullName evidence="9">Nitroreductase family protein</fullName>
    </submittedName>
</protein>
<comment type="subcellular location">
    <subcellularLocation>
        <location evidence="2">Cytoplasm</location>
    </subcellularLocation>
    <subcellularLocation>
        <location evidence="1">Nucleus</location>
    </subcellularLocation>
</comment>
<evidence type="ECO:0000256" key="5">
    <source>
        <dbReference type="ARBA" id="ARBA00023002"/>
    </source>
</evidence>
<dbReference type="SUPFAM" id="SSF55469">
    <property type="entry name" value="FMN-dependent nitroreductase-like"/>
    <property type="match status" value="1"/>
</dbReference>
<keyword evidence="4" id="KW-0963">Cytoplasm</keyword>
<dbReference type="Gene3D" id="3.40.109.10">
    <property type="entry name" value="NADH Oxidase"/>
    <property type="match status" value="1"/>
</dbReference>
<keyword evidence="5" id="KW-0560">Oxidoreductase</keyword>
<evidence type="ECO:0000256" key="6">
    <source>
        <dbReference type="ARBA" id="ARBA00023242"/>
    </source>
</evidence>
<evidence type="ECO:0000256" key="3">
    <source>
        <dbReference type="ARBA" id="ARBA00007118"/>
    </source>
</evidence>
<dbReference type="FunFam" id="3.40.109.10:FF:000001">
    <property type="entry name" value="Nitroreductase family"/>
    <property type="match status" value="1"/>
</dbReference>
<dbReference type="InterPro" id="IPR033877">
    <property type="entry name" value="Frm2/Hbn1"/>
</dbReference>
<proteinExistence type="inferred from homology"/>
<dbReference type="AlphaFoldDB" id="A0A077QUB2"/>
<evidence type="ECO:0000256" key="2">
    <source>
        <dbReference type="ARBA" id="ARBA00004496"/>
    </source>
</evidence>
<dbReference type="PANTHER" id="PTHR43035:SF1">
    <property type="entry name" value="FATTY ACID REPRESSION MUTANT PROTEIN 2-RELATED"/>
    <property type="match status" value="1"/>
</dbReference>
<dbReference type="InterPro" id="IPR029479">
    <property type="entry name" value="Nitroreductase"/>
</dbReference>
<evidence type="ECO:0000313" key="9">
    <source>
        <dbReference type="EMBL" id="CDI53500.1"/>
    </source>
</evidence>
<evidence type="ECO:0000256" key="1">
    <source>
        <dbReference type="ARBA" id="ARBA00004123"/>
    </source>
</evidence>
<keyword evidence="6" id="KW-0539">Nucleus</keyword>
<sequence>MSIPQAASTFLQVLSVRRSTYTLAKTPSILSVDQIQTILSKVLRASPSSYNSKSPRLVLLVGAEHDEYWGKLVPTALTNAIKSSGGDEKAVEAALARVNMFKPAFGTVLFFESQNSVKGLQEKLPQYKDIFPVWSEHASAIAQNNTWVALTNAGYGANLQHYGNLTQEQIKKKFSLPNDWNLKAELVFGAKTAEPKPKEYDEEKENEERLKIFGA</sequence>
<evidence type="ECO:0000256" key="4">
    <source>
        <dbReference type="ARBA" id="ARBA00022490"/>
    </source>
</evidence>
<dbReference type="PANTHER" id="PTHR43035">
    <property type="entry name" value="FATTY ACID REPRESSION MUTANT PROTEIN 2-RELATED"/>
    <property type="match status" value="1"/>
</dbReference>
<accession>A0A077QUB2</accession>
<dbReference type="EMBL" id="HG529582">
    <property type="protein sequence ID" value="CDI53500.1"/>
    <property type="molecule type" value="Genomic_DNA"/>
</dbReference>
<feature type="region of interest" description="Disordered" evidence="7">
    <location>
        <begin position="194"/>
        <end position="215"/>
    </location>
</feature>
<dbReference type="GO" id="GO:0016491">
    <property type="term" value="F:oxidoreductase activity"/>
    <property type="evidence" value="ECO:0007669"/>
    <property type="project" value="UniProtKB-KW"/>
</dbReference>
<dbReference type="Pfam" id="PF00881">
    <property type="entry name" value="Nitroreductase"/>
    <property type="match status" value="1"/>
</dbReference>
<evidence type="ECO:0000256" key="7">
    <source>
        <dbReference type="SAM" id="MobiDB-lite"/>
    </source>
</evidence>
<organism evidence="9">
    <name type="scientific">Melanopsichium pennsylvanicum 4</name>
    <dbReference type="NCBI Taxonomy" id="1398559"/>
    <lineage>
        <taxon>Eukaryota</taxon>
        <taxon>Fungi</taxon>
        <taxon>Dikarya</taxon>
        <taxon>Basidiomycota</taxon>
        <taxon>Ustilaginomycotina</taxon>
        <taxon>Ustilaginomycetes</taxon>
        <taxon>Ustilaginales</taxon>
        <taxon>Ustilaginaceae</taxon>
        <taxon>Melanopsichium</taxon>
    </lineage>
</organism>
<dbReference type="GO" id="GO:0005634">
    <property type="term" value="C:nucleus"/>
    <property type="evidence" value="ECO:0007669"/>
    <property type="project" value="UniProtKB-SubCell"/>
</dbReference>